<dbReference type="SUPFAM" id="SSF51905">
    <property type="entry name" value="FAD/NAD(P)-binding domain"/>
    <property type="match status" value="1"/>
</dbReference>
<dbReference type="Pfam" id="PF01494">
    <property type="entry name" value="FAD_binding_3"/>
    <property type="match status" value="1"/>
</dbReference>
<dbReference type="PANTHER" id="PTHR13789">
    <property type="entry name" value="MONOOXYGENASE"/>
    <property type="match status" value="1"/>
</dbReference>
<dbReference type="SUPFAM" id="SSF54373">
    <property type="entry name" value="FAD-linked reductases, C-terminal domain"/>
    <property type="match status" value="1"/>
</dbReference>
<keyword evidence="3" id="KW-0274">FAD</keyword>
<evidence type="ECO:0000256" key="2">
    <source>
        <dbReference type="ARBA" id="ARBA00022630"/>
    </source>
</evidence>
<accession>A0A1L9Q207</accession>
<organism evidence="7 8">
    <name type="scientific">Aspergillus versicolor CBS 583.65</name>
    <dbReference type="NCBI Taxonomy" id="1036611"/>
    <lineage>
        <taxon>Eukaryota</taxon>
        <taxon>Fungi</taxon>
        <taxon>Dikarya</taxon>
        <taxon>Ascomycota</taxon>
        <taxon>Pezizomycotina</taxon>
        <taxon>Eurotiomycetes</taxon>
        <taxon>Eurotiomycetidae</taxon>
        <taxon>Eurotiales</taxon>
        <taxon>Aspergillaceae</taxon>
        <taxon>Aspergillus</taxon>
        <taxon>Aspergillus subgen. Nidulantes</taxon>
    </lineage>
</organism>
<dbReference type="FunFam" id="3.50.50.60:FF:000115">
    <property type="entry name" value="Salicylate hydroxylase, putative"/>
    <property type="match status" value="1"/>
</dbReference>
<evidence type="ECO:0000256" key="5">
    <source>
        <dbReference type="ARBA" id="ARBA00023033"/>
    </source>
</evidence>
<dbReference type="GO" id="GO:0071949">
    <property type="term" value="F:FAD binding"/>
    <property type="evidence" value="ECO:0007669"/>
    <property type="project" value="InterPro"/>
</dbReference>
<protein>
    <recommendedName>
        <fullName evidence="6">FAD-binding domain-containing protein</fullName>
    </recommendedName>
</protein>
<proteinExistence type="inferred from homology"/>
<sequence>MPDNNPDLSSLQSTTYPSNCLQFLKPFRTADGETRSNIALKIIVVGAGLGGLSTAIALATQGHKVTVYEQAPQLGEVGAGIQIPPNSARLLNKLGVGPYLARCATEPEGMTFRRWENGDAIGYTRLIPGFRETFDAPYYVIHRADFHSALVHRARDLGIEIKLGCKVTGYDLEGTEIRLESGECAGADLVVAADGIKSLARALLQEGADKAVGKLGFAAYRATVDVGALKADPDTAWLLEKPALNIWIGDKRHVMTYTIGAGKSFNMVLSHWDPRDPATWDQSTALEDMRREFSGWDSRLTKIIGMIENTIKWPLVSTPALTKWFEGNVVVLGDAAHAMLPYMSQGAAMAVEDGAALACALSHISSTTEIQHALLIFEEVRAERTRMMQDASLLNGQLWHFPDGPLQQARDEAMKPETLGIPFSHSPNQWSDPATQMWAYGYDAERAIDEAFWRKKNSG</sequence>
<dbReference type="Gene3D" id="3.50.50.60">
    <property type="entry name" value="FAD/NAD(P)-binding domain"/>
    <property type="match status" value="1"/>
</dbReference>
<dbReference type="AlphaFoldDB" id="A0A1L9Q207"/>
<feature type="domain" description="FAD-binding" evidence="6">
    <location>
        <begin position="41"/>
        <end position="388"/>
    </location>
</feature>
<dbReference type="GeneID" id="63733985"/>
<dbReference type="VEuPathDB" id="FungiDB:ASPVEDRAFT_88997"/>
<evidence type="ECO:0000256" key="4">
    <source>
        <dbReference type="ARBA" id="ARBA00023002"/>
    </source>
</evidence>
<evidence type="ECO:0000313" key="7">
    <source>
        <dbReference type="EMBL" id="OJJ07756.1"/>
    </source>
</evidence>
<keyword evidence="8" id="KW-1185">Reference proteome</keyword>
<dbReference type="InterPro" id="IPR036188">
    <property type="entry name" value="FAD/NAD-bd_sf"/>
</dbReference>
<evidence type="ECO:0000256" key="1">
    <source>
        <dbReference type="ARBA" id="ARBA00007992"/>
    </source>
</evidence>
<dbReference type="InterPro" id="IPR050493">
    <property type="entry name" value="FAD-dep_Monooxygenase_BioMet"/>
</dbReference>
<dbReference type="STRING" id="1036611.A0A1L9Q207"/>
<dbReference type="Proteomes" id="UP000184073">
    <property type="component" value="Unassembled WGS sequence"/>
</dbReference>
<dbReference type="EMBL" id="KV878138">
    <property type="protein sequence ID" value="OJJ07756.1"/>
    <property type="molecule type" value="Genomic_DNA"/>
</dbReference>
<dbReference type="RefSeq" id="XP_040673518.1">
    <property type="nucleotide sequence ID" value="XM_040818474.1"/>
</dbReference>
<evidence type="ECO:0000256" key="3">
    <source>
        <dbReference type="ARBA" id="ARBA00022827"/>
    </source>
</evidence>
<gene>
    <name evidence="7" type="ORF">ASPVEDRAFT_88997</name>
</gene>
<name>A0A1L9Q207_ASPVE</name>
<evidence type="ECO:0000259" key="6">
    <source>
        <dbReference type="Pfam" id="PF01494"/>
    </source>
</evidence>
<dbReference type="PRINTS" id="PR00420">
    <property type="entry name" value="RNGMNOXGNASE"/>
</dbReference>
<keyword evidence="5" id="KW-0503">Monooxygenase</keyword>
<keyword evidence="2" id="KW-0285">Flavoprotein</keyword>
<dbReference type="OrthoDB" id="420606at2759"/>
<dbReference type="InterPro" id="IPR002938">
    <property type="entry name" value="FAD-bd"/>
</dbReference>
<reference evidence="8" key="1">
    <citation type="journal article" date="2017" name="Genome Biol.">
        <title>Comparative genomics reveals high biological diversity and specific adaptations in the industrially and medically important fungal genus Aspergillus.</title>
        <authorList>
            <person name="de Vries R.P."/>
            <person name="Riley R."/>
            <person name="Wiebenga A."/>
            <person name="Aguilar-Osorio G."/>
            <person name="Amillis S."/>
            <person name="Uchima C.A."/>
            <person name="Anderluh G."/>
            <person name="Asadollahi M."/>
            <person name="Askin M."/>
            <person name="Barry K."/>
            <person name="Battaglia E."/>
            <person name="Bayram O."/>
            <person name="Benocci T."/>
            <person name="Braus-Stromeyer S.A."/>
            <person name="Caldana C."/>
            <person name="Canovas D."/>
            <person name="Cerqueira G.C."/>
            <person name="Chen F."/>
            <person name="Chen W."/>
            <person name="Choi C."/>
            <person name="Clum A."/>
            <person name="Dos Santos R.A."/>
            <person name="Damasio A.R."/>
            <person name="Diallinas G."/>
            <person name="Emri T."/>
            <person name="Fekete E."/>
            <person name="Flipphi M."/>
            <person name="Freyberg S."/>
            <person name="Gallo A."/>
            <person name="Gournas C."/>
            <person name="Habgood R."/>
            <person name="Hainaut M."/>
            <person name="Harispe M.L."/>
            <person name="Henrissat B."/>
            <person name="Hilden K.S."/>
            <person name="Hope R."/>
            <person name="Hossain A."/>
            <person name="Karabika E."/>
            <person name="Karaffa L."/>
            <person name="Karanyi Z."/>
            <person name="Krasevec N."/>
            <person name="Kuo A."/>
            <person name="Kusch H."/>
            <person name="LaButti K."/>
            <person name="Lagendijk E.L."/>
            <person name="Lapidus A."/>
            <person name="Levasseur A."/>
            <person name="Lindquist E."/>
            <person name="Lipzen A."/>
            <person name="Logrieco A.F."/>
            <person name="MacCabe A."/>
            <person name="Maekelae M.R."/>
            <person name="Malavazi I."/>
            <person name="Melin P."/>
            <person name="Meyer V."/>
            <person name="Mielnichuk N."/>
            <person name="Miskei M."/>
            <person name="Molnar A.P."/>
            <person name="Mule G."/>
            <person name="Ngan C.Y."/>
            <person name="Orejas M."/>
            <person name="Orosz E."/>
            <person name="Ouedraogo J.P."/>
            <person name="Overkamp K.M."/>
            <person name="Park H.-S."/>
            <person name="Perrone G."/>
            <person name="Piumi F."/>
            <person name="Punt P.J."/>
            <person name="Ram A.F."/>
            <person name="Ramon A."/>
            <person name="Rauscher S."/>
            <person name="Record E."/>
            <person name="Riano-Pachon D.M."/>
            <person name="Robert V."/>
            <person name="Roehrig J."/>
            <person name="Ruller R."/>
            <person name="Salamov A."/>
            <person name="Salih N.S."/>
            <person name="Samson R.A."/>
            <person name="Sandor E."/>
            <person name="Sanguinetti M."/>
            <person name="Schuetze T."/>
            <person name="Sepcic K."/>
            <person name="Shelest E."/>
            <person name="Sherlock G."/>
            <person name="Sophianopoulou V."/>
            <person name="Squina F.M."/>
            <person name="Sun H."/>
            <person name="Susca A."/>
            <person name="Todd R.B."/>
            <person name="Tsang A."/>
            <person name="Unkles S.E."/>
            <person name="van de Wiele N."/>
            <person name="van Rossen-Uffink D."/>
            <person name="Oliveira J.V."/>
            <person name="Vesth T.C."/>
            <person name="Visser J."/>
            <person name="Yu J.-H."/>
            <person name="Zhou M."/>
            <person name="Andersen M.R."/>
            <person name="Archer D.B."/>
            <person name="Baker S.E."/>
            <person name="Benoit I."/>
            <person name="Brakhage A.A."/>
            <person name="Braus G.H."/>
            <person name="Fischer R."/>
            <person name="Frisvad J.C."/>
            <person name="Goldman G.H."/>
            <person name="Houbraken J."/>
            <person name="Oakley B."/>
            <person name="Pocsi I."/>
            <person name="Scazzocchio C."/>
            <person name="Seiboth B."/>
            <person name="vanKuyk P.A."/>
            <person name="Wortman J."/>
            <person name="Dyer P.S."/>
            <person name="Grigoriev I.V."/>
        </authorList>
    </citation>
    <scope>NUCLEOTIDE SEQUENCE [LARGE SCALE GENOMIC DNA]</scope>
    <source>
        <strain evidence="8">CBS 583.65</strain>
    </source>
</reference>
<evidence type="ECO:0000313" key="8">
    <source>
        <dbReference type="Proteomes" id="UP000184073"/>
    </source>
</evidence>
<dbReference type="GO" id="GO:0004497">
    <property type="term" value="F:monooxygenase activity"/>
    <property type="evidence" value="ECO:0007669"/>
    <property type="project" value="UniProtKB-KW"/>
</dbReference>
<comment type="similarity">
    <text evidence="1">Belongs to the paxM FAD-dependent monooxygenase family.</text>
</comment>
<dbReference type="PANTHER" id="PTHR13789:SF306">
    <property type="entry name" value="HYDROXYLASE, PUTATIVE-RELATED"/>
    <property type="match status" value="1"/>
</dbReference>
<keyword evidence="4" id="KW-0560">Oxidoreductase</keyword>